<dbReference type="OMA" id="YISINTP"/>
<dbReference type="EMBL" id="JH370134">
    <property type="protein sequence ID" value="ELA42189.1"/>
    <property type="molecule type" value="Genomic_DNA"/>
</dbReference>
<protein>
    <submittedName>
        <fullName evidence="1">Uncharacterized protein</fullName>
    </submittedName>
</protein>
<dbReference type="AlphaFoldDB" id="L2GNK4"/>
<reference evidence="2" key="1">
    <citation type="submission" date="2011-05" db="EMBL/GenBank/DDBJ databases">
        <title>The genome sequence of Vittaforma corneae strain ATCC 50505.</title>
        <authorList>
            <consortium name="The Broad Institute Genome Sequencing Platform"/>
            <person name="Cuomo C."/>
            <person name="Didier E."/>
            <person name="Bowers L."/>
            <person name="Young S.K."/>
            <person name="Zeng Q."/>
            <person name="Gargeya S."/>
            <person name="Fitzgerald M."/>
            <person name="Haas B."/>
            <person name="Abouelleil A."/>
            <person name="Alvarado L."/>
            <person name="Arachchi H.M."/>
            <person name="Berlin A."/>
            <person name="Chapman S.B."/>
            <person name="Gearin G."/>
            <person name="Goldberg J."/>
            <person name="Griggs A."/>
            <person name="Gujja S."/>
            <person name="Hansen M."/>
            <person name="Heiman D."/>
            <person name="Howarth C."/>
            <person name="Larimer J."/>
            <person name="Lui A."/>
            <person name="MacDonald P.J.P."/>
            <person name="McCowen C."/>
            <person name="Montmayeur A."/>
            <person name="Murphy C."/>
            <person name="Neiman D."/>
            <person name="Pearson M."/>
            <person name="Priest M."/>
            <person name="Roberts A."/>
            <person name="Saif S."/>
            <person name="Shea T."/>
            <person name="Sisk P."/>
            <person name="Stolte C."/>
            <person name="Sykes S."/>
            <person name="Wortman J."/>
            <person name="Nusbaum C."/>
            <person name="Birren B."/>
        </authorList>
    </citation>
    <scope>NUCLEOTIDE SEQUENCE [LARGE SCALE GENOMIC DNA]</scope>
    <source>
        <strain evidence="2">ATCC 50505</strain>
    </source>
</reference>
<dbReference type="OrthoDB" id="2193116at2759"/>
<proteinExistence type="predicted"/>
<accession>L2GNK4</accession>
<evidence type="ECO:0000313" key="2">
    <source>
        <dbReference type="Proteomes" id="UP000011082"/>
    </source>
</evidence>
<dbReference type="Proteomes" id="UP000011082">
    <property type="component" value="Unassembled WGS sequence"/>
</dbReference>
<dbReference type="InParanoid" id="L2GNK4"/>
<gene>
    <name evidence="1" type="ORF">VICG_00832</name>
</gene>
<dbReference type="HOGENOM" id="CLU_1046636_0_0_1"/>
<dbReference type="GeneID" id="19881546"/>
<evidence type="ECO:0000313" key="1">
    <source>
        <dbReference type="EMBL" id="ELA42189.1"/>
    </source>
</evidence>
<name>L2GNK4_VITCO</name>
<dbReference type="RefSeq" id="XP_007604281.1">
    <property type="nucleotide sequence ID" value="XM_007604219.1"/>
</dbReference>
<organism evidence="1 2">
    <name type="scientific">Vittaforma corneae (strain ATCC 50505)</name>
    <name type="common">Microsporidian parasite</name>
    <name type="synonym">Nosema corneum</name>
    <dbReference type="NCBI Taxonomy" id="993615"/>
    <lineage>
        <taxon>Eukaryota</taxon>
        <taxon>Fungi</taxon>
        <taxon>Fungi incertae sedis</taxon>
        <taxon>Microsporidia</taxon>
        <taxon>Nosematidae</taxon>
        <taxon>Vittaforma</taxon>
    </lineage>
</organism>
<sequence>MFLQQLSLNPNQSYSTTTTLENLIENLQLSFNHVPILTPFASKSESVERIKEKLGSRKSTSTIDLNTYLQFQNSFDCTHVILLEKELFDKFGIDISLIKKPYIVIEGRDSTKIGGGDLPKAQLCRFSVRRQGEDALVALFILTKLFTGTVIAKKTERLKIFFKVFQIEWNIVSFSELDTSSISDNVGECVAIMDRYSDADAEKIPSAERMFCIGFSQMGYEPFNMDLSLAGKYKYRIGDVYRSITPAVMKGAKPFDYERFSRISYL</sequence>
<keyword evidence="2" id="KW-1185">Reference proteome</keyword>
<dbReference type="VEuPathDB" id="MicrosporidiaDB:VICG_00832"/>